<reference evidence="5 6" key="1">
    <citation type="submission" date="2019-07" db="EMBL/GenBank/DDBJ databases">
        <title>Genomes of Cafeteria roenbergensis.</title>
        <authorList>
            <person name="Fischer M.G."/>
            <person name="Hackl T."/>
            <person name="Roman M."/>
        </authorList>
    </citation>
    <scope>NUCLEOTIDE SEQUENCE [LARGE SCALE GENOMIC DNA]</scope>
    <source>
        <strain evidence="5 6">RCC970-E3</strain>
    </source>
</reference>
<organism evidence="5 6">
    <name type="scientific">Cafeteria roenbergensis</name>
    <name type="common">Marine flagellate</name>
    <dbReference type="NCBI Taxonomy" id="33653"/>
    <lineage>
        <taxon>Eukaryota</taxon>
        <taxon>Sar</taxon>
        <taxon>Stramenopiles</taxon>
        <taxon>Bigyra</taxon>
        <taxon>Opalozoa</taxon>
        <taxon>Bicosoecida</taxon>
        <taxon>Cafeteriaceae</taxon>
        <taxon>Cafeteria</taxon>
    </lineage>
</organism>
<dbReference type="GO" id="GO:0008569">
    <property type="term" value="F:minus-end-directed microtubule motor activity"/>
    <property type="evidence" value="ECO:0007669"/>
    <property type="project" value="TreeGrafter"/>
</dbReference>
<dbReference type="GO" id="GO:0045505">
    <property type="term" value="F:dynein intermediate chain binding"/>
    <property type="evidence" value="ECO:0007669"/>
    <property type="project" value="InterPro"/>
</dbReference>
<evidence type="ECO:0008006" key="7">
    <source>
        <dbReference type="Google" id="ProtNLM"/>
    </source>
</evidence>
<feature type="domain" description="Dynein heavy chain C-terminal" evidence="4">
    <location>
        <begin position="536"/>
        <end position="635"/>
    </location>
</feature>
<feature type="region of interest" description="Disordered" evidence="1">
    <location>
        <begin position="432"/>
        <end position="462"/>
    </location>
</feature>
<evidence type="ECO:0000259" key="3">
    <source>
        <dbReference type="Pfam" id="PF12781"/>
    </source>
</evidence>
<feature type="domain" description="Dynein heavy chain coiled coil stalk" evidence="2">
    <location>
        <begin position="1"/>
        <end position="257"/>
    </location>
</feature>
<dbReference type="InterPro" id="IPR027417">
    <property type="entry name" value="P-loop_NTPase"/>
</dbReference>
<dbReference type="Gene3D" id="1.20.920.20">
    <property type="match status" value="1"/>
</dbReference>
<evidence type="ECO:0000259" key="2">
    <source>
        <dbReference type="Pfam" id="PF12777"/>
    </source>
</evidence>
<evidence type="ECO:0000256" key="1">
    <source>
        <dbReference type="SAM" id="MobiDB-lite"/>
    </source>
</evidence>
<evidence type="ECO:0000313" key="6">
    <source>
        <dbReference type="Proteomes" id="UP000324907"/>
    </source>
</evidence>
<dbReference type="Pfam" id="PF12777">
    <property type="entry name" value="MT"/>
    <property type="match status" value="1"/>
</dbReference>
<name>A0A5A8D7I2_CAFRO</name>
<dbReference type="InterPro" id="IPR035706">
    <property type="entry name" value="AAA_9"/>
</dbReference>
<dbReference type="Pfam" id="PF12781">
    <property type="entry name" value="AAA_9"/>
    <property type="match status" value="1"/>
</dbReference>
<evidence type="ECO:0000259" key="4">
    <source>
        <dbReference type="Pfam" id="PF18199"/>
    </source>
</evidence>
<dbReference type="EMBL" id="VLTL01000095">
    <property type="protein sequence ID" value="KAA0161413.1"/>
    <property type="molecule type" value="Genomic_DNA"/>
</dbReference>
<dbReference type="GO" id="GO:0097729">
    <property type="term" value="C:9+2 motile cilium"/>
    <property type="evidence" value="ECO:0007669"/>
    <property type="project" value="TreeGrafter"/>
</dbReference>
<dbReference type="PANTHER" id="PTHR10676:SF36">
    <property type="entry name" value="DYNEIN HEAVY CHAIN AT 93AB, ISOFORM C"/>
    <property type="match status" value="1"/>
</dbReference>
<evidence type="ECO:0000313" key="5">
    <source>
        <dbReference type="EMBL" id="KAA0161413.1"/>
    </source>
</evidence>
<accession>A0A5A8D7I2</accession>
<gene>
    <name evidence="5" type="ORF">FNF28_05046</name>
</gene>
<feature type="compositionally biased region" description="Gly residues" evidence="1">
    <location>
        <begin position="445"/>
        <end position="459"/>
    </location>
</feature>
<proteinExistence type="predicted"/>
<dbReference type="InterPro" id="IPR041228">
    <property type="entry name" value="Dynein_C"/>
</dbReference>
<dbReference type="Gene3D" id="3.40.50.300">
    <property type="entry name" value="P-loop containing nucleotide triphosphate hydrolases"/>
    <property type="match status" value="1"/>
</dbReference>
<feature type="domain" description="Dynein heavy chain ATP-binding dynein motor region" evidence="3">
    <location>
        <begin position="328"/>
        <end position="419"/>
    </location>
</feature>
<dbReference type="Pfam" id="PF18199">
    <property type="entry name" value="Dynein_C"/>
    <property type="match status" value="1"/>
</dbReference>
<dbReference type="InterPro" id="IPR026983">
    <property type="entry name" value="DHC"/>
</dbReference>
<dbReference type="GO" id="GO:0005930">
    <property type="term" value="C:axoneme"/>
    <property type="evidence" value="ECO:0007669"/>
    <property type="project" value="TreeGrafter"/>
</dbReference>
<dbReference type="Proteomes" id="UP000324907">
    <property type="component" value="Unassembled WGS sequence"/>
</dbReference>
<protein>
    <recommendedName>
        <fullName evidence="7">Dynein heavy chain coiled coil stalk domain-containing protein</fullName>
    </recommendedName>
</protein>
<dbReference type="GO" id="GO:0030286">
    <property type="term" value="C:dynein complex"/>
    <property type="evidence" value="ECO:0007669"/>
    <property type="project" value="InterPro"/>
</dbReference>
<feature type="compositionally biased region" description="Low complexity" evidence="1">
    <location>
        <begin position="650"/>
        <end position="661"/>
    </location>
</feature>
<comment type="caution">
    <text evidence="5">The sequence shown here is derived from an EMBL/GenBank/DDBJ whole genome shotgun (WGS) entry which is preliminary data.</text>
</comment>
<sequence>MASAQPALDAAREAVDKLDKSAMTEMRAMPSPPAVVVRAMRATLILLRGERRSSELSWEGCKRALSKLDAFIRELKDLDATTLPTERLARARPLTEAADFDPDDVARRSFAAAAMARWCRAVVHYRDAFTEAEPLMRQLAEAEASRAAADRDAAAAQGRAAEAAARVNETRIDFARATASKAAAEAEAGALRAKLDVAARLVDGLSGERQRWGQRLATARARRQRVAGDSALAAAFVTYSGPLPSRARSELWHRGWCADLSRRGIAYSVGMTPMEALGVGSDEVARWAADGLPADTAALEAAAIVDRTLARAADTRAASLARLFSVRVGPGPPVRLHPAFRLVLVTASASPQLSADTLTALAVVDFSASPAAVEEAALSAVVSHEAPLVEAALSRLRREESDRIGMLQALEAILLDRLAALGLGDAAEEAGEPVAEEAAAPAAGAAGGGGSGGSAGGSAGDADASVGAQLLEDKALLDGLESTRTTLKALQDAERAAKRTLRALSRTRECLRPVGQEARRCWALVQAASALWPGLRWEQAAEWGADHGGADGGVPPVFWWGGLFRPRALPAAVAASASLRTGAPLDETHVALEVLRLDAESVAAAPAEGVFVSGIGLDGAGWEIAAMGGVLVEPNPDGSAGAAGDGGLGTAHSGGAAAAGEARPDQLPLGMAALDTLVVHMKAVPRGSEATLQSVPMAVLLPGEAAGEDPVMTAHMRSRAPAGRWTLAGAAAVLVE</sequence>
<feature type="region of interest" description="Disordered" evidence="1">
    <location>
        <begin position="637"/>
        <end position="662"/>
    </location>
</feature>
<dbReference type="PANTHER" id="PTHR10676">
    <property type="entry name" value="DYNEIN HEAVY CHAIN FAMILY PROTEIN"/>
    <property type="match status" value="1"/>
</dbReference>
<dbReference type="GO" id="GO:0060294">
    <property type="term" value="P:cilium movement involved in cell motility"/>
    <property type="evidence" value="ECO:0007669"/>
    <property type="project" value="TreeGrafter"/>
</dbReference>
<dbReference type="GO" id="GO:0051959">
    <property type="term" value="F:dynein light intermediate chain binding"/>
    <property type="evidence" value="ECO:0007669"/>
    <property type="project" value="InterPro"/>
</dbReference>
<dbReference type="AlphaFoldDB" id="A0A5A8D7I2"/>
<dbReference type="InterPro" id="IPR024743">
    <property type="entry name" value="Dynein_HC_stalk"/>
</dbReference>